<dbReference type="SUPFAM" id="SSF53474">
    <property type="entry name" value="alpha/beta-Hydrolases"/>
    <property type="match status" value="1"/>
</dbReference>
<protein>
    <submittedName>
        <fullName evidence="3">Uncharacterized protein</fullName>
    </submittedName>
</protein>
<evidence type="ECO:0000313" key="3">
    <source>
        <dbReference type="EMBL" id="WFD25971.1"/>
    </source>
</evidence>
<dbReference type="Gene3D" id="3.40.50.1820">
    <property type="entry name" value="alpha/beta hydrolase"/>
    <property type="match status" value="1"/>
</dbReference>
<proteinExistence type="predicted"/>
<sequence length="162" mass="18886">MAGFEVVVFGLEQLSKKKGKKPEIATVIYMHGRYQDVKSEEPEIRDFYNQIHKLKKSKKAEDERDFLIVAFNAQDHGTRLTNETQRHDLDVNPKFLYDQYAILLNNKDYVSYIIDFLPTFLFPKGQRNMTRWIASGRSMGGHSTWHVLSGTYIQLTSQRNPV</sequence>
<comment type="catalytic activity">
    <reaction evidence="1">
        <text>a diacylglycerol + H2O = a monoacylglycerol + a fatty acid + H(+)</text>
        <dbReference type="Rhea" id="RHEA:32731"/>
        <dbReference type="ChEBI" id="CHEBI:15377"/>
        <dbReference type="ChEBI" id="CHEBI:15378"/>
        <dbReference type="ChEBI" id="CHEBI:17408"/>
        <dbReference type="ChEBI" id="CHEBI:18035"/>
        <dbReference type="ChEBI" id="CHEBI:28868"/>
    </reaction>
</comment>
<evidence type="ECO:0000256" key="2">
    <source>
        <dbReference type="ARBA" id="ARBA00048461"/>
    </source>
</evidence>
<dbReference type="AlphaFoldDB" id="A0AAF0J1E4"/>
<organism evidence="3 4">
    <name type="scientific">Malassezia nana</name>
    <dbReference type="NCBI Taxonomy" id="180528"/>
    <lineage>
        <taxon>Eukaryota</taxon>
        <taxon>Fungi</taxon>
        <taxon>Dikarya</taxon>
        <taxon>Basidiomycota</taxon>
        <taxon>Ustilaginomycotina</taxon>
        <taxon>Malasseziomycetes</taxon>
        <taxon>Malasseziales</taxon>
        <taxon>Malasseziaceae</taxon>
        <taxon>Malassezia</taxon>
    </lineage>
</organism>
<reference evidence="3" key="1">
    <citation type="submission" date="2023-03" db="EMBL/GenBank/DDBJ databases">
        <title>Mating type loci evolution in Malassezia.</title>
        <authorList>
            <person name="Coelho M.A."/>
        </authorList>
    </citation>
    <scope>NUCLEOTIDE SEQUENCE</scope>
    <source>
        <strain evidence="3">CBS 9557</strain>
    </source>
</reference>
<accession>A0AAF0J1E4</accession>
<dbReference type="EMBL" id="CP119893">
    <property type="protein sequence ID" value="WFD25971.1"/>
    <property type="molecule type" value="Genomic_DNA"/>
</dbReference>
<dbReference type="Proteomes" id="UP001213623">
    <property type="component" value="Chromosome 2"/>
</dbReference>
<gene>
    <name evidence="3" type="ORF">MNAN1_000944</name>
</gene>
<comment type="catalytic activity">
    <reaction evidence="2">
        <text>a monoacylglycerol + H2O = glycerol + a fatty acid + H(+)</text>
        <dbReference type="Rhea" id="RHEA:15245"/>
        <dbReference type="ChEBI" id="CHEBI:15377"/>
        <dbReference type="ChEBI" id="CHEBI:15378"/>
        <dbReference type="ChEBI" id="CHEBI:17408"/>
        <dbReference type="ChEBI" id="CHEBI:17754"/>
        <dbReference type="ChEBI" id="CHEBI:28868"/>
    </reaction>
</comment>
<evidence type="ECO:0000313" key="4">
    <source>
        <dbReference type="Proteomes" id="UP001213623"/>
    </source>
</evidence>
<evidence type="ECO:0000256" key="1">
    <source>
        <dbReference type="ARBA" id="ARBA00047591"/>
    </source>
</evidence>
<keyword evidence="4" id="KW-1185">Reference proteome</keyword>
<name>A0AAF0J1E4_9BASI</name>
<dbReference type="InterPro" id="IPR029058">
    <property type="entry name" value="AB_hydrolase_fold"/>
</dbReference>